<dbReference type="EMBL" id="JAPDFL010000001">
    <property type="protein sequence ID" value="MCW1934139.1"/>
    <property type="molecule type" value="Genomic_DNA"/>
</dbReference>
<keyword evidence="1" id="KW-1133">Transmembrane helix</keyword>
<feature type="transmembrane region" description="Helical" evidence="1">
    <location>
        <begin position="145"/>
        <end position="165"/>
    </location>
</feature>
<dbReference type="Proteomes" id="UP001208938">
    <property type="component" value="Unassembled WGS sequence"/>
</dbReference>
<protein>
    <submittedName>
        <fullName evidence="2">Uncharacterized protein</fullName>
    </submittedName>
</protein>
<gene>
    <name evidence="2" type="ORF">OKW52_18220</name>
</gene>
<keyword evidence="1" id="KW-0472">Membrane</keyword>
<name>A0ABT3H2S3_9RHOB</name>
<evidence type="ECO:0000256" key="1">
    <source>
        <dbReference type="SAM" id="Phobius"/>
    </source>
</evidence>
<organism evidence="2 3">
    <name type="scientific">Pararhodobacter zhoushanensis</name>
    <dbReference type="NCBI Taxonomy" id="2479545"/>
    <lineage>
        <taxon>Bacteria</taxon>
        <taxon>Pseudomonadati</taxon>
        <taxon>Pseudomonadota</taxon>
        <taxon>Alphaproteobacteria</taxon>
        <taxon>Rhodobacterales</taxon>
        <taxon>Paracoccaceae</taxon>
        <taxon>Pararhodobacter</taxon>
    </lineage>
</organism>
<dbReference type="RefSeq" id="WP_264506963.1">
    <property type="nucleotide sequence ID" value="NZ_JAPDFL010000001.1"/>
</dbReference>
<accession>A0ABT3H2S3</accession>
<sequence>MLQKFWGMLTVDNQEQKDGLEKRWLATILPFLFDEKPGSKMSANTLFNRLTILGGLLIILSWLALWLFEFDFNRLYFLKSGNEIFRRIWARYVFVRGLSPVSGEFFLISAIAFLPYQILGTALLLRRYRRNVSSLGKSVEFKKHVKVAGVSFLMISTIYLMLFYVEMGQDSGRSSLWEAMCSWPVYPFFFTLCCLIASVCWVNILTLASRIVGKGKQNA</sequence>
<feature type="transmembrane region" description="Helical" evidence="1">
    <location>
        <begin position="46"/>
        <end position="68"/>
    </location>
</feature>
<evidence type="ECO:0000313" key="2">
    <source>
        <dbReference type="EMBL" id="MCW1934139.1"/>
    </source>
</evidence>
<feature type="transmembrane region" description="Helical" evidence="1">
    <location>
        <begin position="105"/>
        <end position="125"/>
    </location>
</feature>
<reference evidence="2 3" key="1">
    <citation type="submission" date="2022-10" db="EMBL/GenBank/DDBJ databases">
        <title>Pararhodobacter sp. nov., isolated from marine algae.</title>
        <authorList>
            <person name="Choi B.J."/>
            <person name="Kim J.M."/>
            <person name="Lee J.K."/>
            <person name="Choi D.G."/>
            <person name="Jeon C.O."/>
        </authorList>
    </citation>
    <scope>NUCLEOTIDE SEQUENCE [LARGE SCALE GENOMIC DNA]</scope>
    <source>
        <strain evidence="2 3">ZQ420</strain>
    </source>
</reference>
<evidence type="ECO:0000313" key="3">
    <source>
        <dbReference type="Proteomes" id="UP001208938"/>
    </source>
</evidence>
<keyword evidence="1" id="KW-0812">Transmembrane</keyword>
<keyword evidence="3" id="KW-1185">Reference proteome</keyword>
<comment type="caution">
    <text evidence="2">The sequence shown here is derived from an EMBL/GenBank/DDBJ whole genome shotgun (WGS) entry which is preliminary data.</text>
</comment>
<proteinExistence type="predicted"/>
<feature type="transmembrane region" description="Helical" evidence="1">
    <location>
        <begin position="185"/>
        <end position="208"/>
    </location>
</feature>